<keyword evidence="1" id="KW-0802">TPR repeat</keyword>
<feature type="domain" description="Beta-lactamase-related" evidence="3">
    <location>
        <begin position="36"/>
        <end position="302"/>
    </location>
</feature>
<dbReference type="InterPro" id="IPR012338">
    <property type="entry name" value="Beta-lactam/transpept-like"/>
</dbReference>
<name>A0AAF0BI73_9PROT</name>
<dbReference type="GO" id="GO:0016787">
    <property type="term" value="F:hydrolase activity"/>
    <property type="evidence" value="ECO:0007669"/>
    <property type="project" value="UniProtKB-KW"/>
</dbReference>
<accession>A0AAF0BI73</accession>
<keyword evidence="5" id="KW-1185">Reference proteome</keyword>
<dbReference type="Gene3D" id="3.40.710.10">
    <property type="entry name" value="DD-peptidase/beta-lactamase superfamily"/>
    <property type="match status" value="1"/>
</dbReference>
<evidence type="ECO:0000313" key="5">
    <source>
        <dbReference type="Proteomes" id="UP001217500"/>
    </source>
</evidence>
<evidence type="ECO:0000313" key="4">
    <source>
        <dbReference type="EMBL" id="WCL55048.1"/>
    </source>
</evidence>
<reference evidence="4" key="1">
    <citation type="submission" date="2023-01" db="EMBL/GenBank/DDBJ databases">
        <title>The genome sequence of Kordiimonadaceae bacterium 6D33.</title>
        <authorList>
            <person name="Liu Y."/>
        </authorList>
    </citation>
    <scope>NUCLEOTIDE SEQUENCE</scope>
    <source>
        <strain evidence="4">6D33</strain>
    </source>
</reference>
<gene>
    <name evidence="4" type="ORF">PH603_04650</name>
</gene>
<dbReference type="PROSITE" id="PS50005">
    <property type="entry name" value="TPR"/>
    <property type="match status" value="1"/>
</dbReference>
<dbReference type="PANTHER" id="PTHR43283">
    <property type="entry name" value="BETA-LACTAMASE-RELATED"/>
    <property type="match status" value="1"/>
</dbReference>
<dbReference type="Pfam" id="PF00144">
    <property type="entry name" value="Beta-lactamase"/>
    <property type="match status" value="1"/>
</dbReference>
<feature type="repeat" description="TPR" evidence="1">
    <location>
        <begin position="446"/>
        <end position="479"/>
    </location>
</feature>
<dbReference type="SMART" id="SM00028">
    <property type="entry name" value="TPR"/>
    <property type="match status" value="1"/>
</dbReference>
<dbReference type="EMBL" id="CP116805">
    <property type="protein sequence ID" value="WCL55048.1"/>
    <property type="molecule type" value="Genomic_DNA"/>
</dbReference>
<dbReference type="RefSeq" id="WP_289504805.1">
    <property type="nucleotide sequence ID" value="NZ_CP116805.1"/>
</dbReference>
<dbReference type="Proteomes" id="UP001217500">
    <property type="component" value="Chromosome"/>
</dbReference>
<dbReference type="InterPro" id="IPR001466">
    <property type="entry name" value="Beta-lactam-related"/>
</dbReference>
<dbReference type="SUPFAM" id="SSF48452">
    <property type="entry name" value="TPR-like"/>
    <property type="match status" value="1"/>
</dbReference>
<dbReference type="InterPro" id="IPR019734">
    <property type="entry name" value="TPR_rpt"/>
</dbReference>
<dbReference type="InterPro" id="IPR011990">
    <property type="entry name" value="TPR-like_helical_dom_sf"/>
</dbReference>
<evidence type="ECO:0000259" key="3">
    <source>
        <dbReference type="Pfam" id="PF00144"/>
    </source>
</evidence>
<feature type="signal peptide" evidence="2">
    <location>
        <begin position="1"/>
        <end position="28"/>
    </location>
</feature>
<organism evidence="4 5">
    <name type="scientific">Gimibacter soli</name>
    <dbReference type="NCBI Taxonomy" id="3024400"/>
    <lineage>
        <taxon>Bacteria</taxon>
        <taxon>Pseudomonadati</taxon>
        <taxon>Pseudomonadota</taxon>
        <taxon>Alphaproteobacteria</taxon>
        <taxon>Kordiimonadales</taxon>
        <taxon>Temperatibacteraceae</taxon>
        <taxon>Gimibacter</taxon>
    </lineage>
</organism>
<proteinExistence type="predicted"/>
<protein>
    <submittedName>
        <fullName evidence="4">Serine hydrolase</fullName>
    </submittedName>
</protein>
<evidence type="ECO:0000256" key="2">
    <source>
        <dbReference type="SAM" id="SignalP"/>
    </source>
</evidence>
<feature type="chain" id="PRO_5041902467" evidence="2">
    <location>
        <begin position="29"/>
        <end position="507"/>
    </location>
</feature>
<evidence type="ECO:0000256" key="1">
    <source>
        <dbReference type="PROSITE-ProRule" id="PRU00339"/>
    </source>
</evidence>
<dbReference type="AlphaFoldDB" id="A0AAF0BI73"/>
<dbReference type="InterPro" id="IPR050789">
    <property type="entry name" value="Diverse_Enzym_Activities"/>
</dbReference>
<keyword evidence="4" id="KW-0378">Hydrolase</keyword>
<dbReference type="KEGG" id="gso:PH603_04650"/>
<dbReference type="Gene3D" id="1.25.40.10">
    <property type="entry name" value="Tetratricopeptide repeat domain"/>
    <property type="match status" value="1"/>
</dbReference>
<dbReference type="SUPFAM" id="SSF56601">
    <property type="entry name" value="beta-lactamase/transpeptidase-like"/>
    <property type="match status" value="1"/>
</dbReference>
<sequence>MTATLHRFRLAAILALSVLVLLPGLARAETPDRELDAYLRLAIERYGVPGMSLAVLVDGKTSYVQTYGTASIEHQVPVNRDTRFPLATMTRFFNAAAVLELVEDRKLKLDDSIRVLLPALPAKWQAITVRHLLTRRSGLADYANPSFNGGRAPASADEAVLVAARAPLAFEPGTRAGISRTEDLLLAAVVEKASGRPFEGFMKSEIFERYQLTDAAYGGSRVLIPNRSEIYQALPPGPEGLTLERRSDLDLPRFEFATLGLNASSAEIADWMRLLLSGKILSKKTLKAAMTPETDGDRPQPFTPLFEYAATPRFEVFGANGAGLGDIRHFVPRDGKAKEVTIILQINGSHLPFQLPTLAQGIASIYDPQFGNPLEMIGDRLYVLMRSGQTKDALARYDAFRADPNFQTLSTELIINKVGYELLFKGMTAEALTLFELNTRDYPNSANVWDSLGEAKLASGDKDAAIANYQKSLQIDPTNMNAVRVLERLNAPIPLQAPTTPEKDKKE</sequence>
<keyword evidence="2" id="KW-0732">Signal</keyword>